<gene>
    <name evidence="9" type="primary">exoc6</name>
    <name evidence="9" type="ORF">DFA_09299</name>
</gene>
<evidence type="ECO:0000256" key="5">
    <source>
        <dbReference type="PIRNR" id="PIRNR025007"/>
    </source>
</evidence>
<dbReference type="GeneID" id="14868341"/>
<proteinExistence type="inferred from homology"/>
<dbReference type="InterPro" id="IPR042044">
    <property type="entry name" value="EXOC6PINT-1/Sec15/Tip20_C_dom2"/>
</dbReference>
<feature type="compositionally biased region" description="Low complexity" evidence="6">
    <location>
        <begin position="1"/>
        <end position="30"/>
    </location>
</feature>
<feature type="domain" description="Exocyst complex component EXOC6/Sec15 N-terminal" evidence="8">
    <location>
        <begin position="179"/>
        <end position="312"/>
    </location>
</feature>
<evidence type="ECO:0000256" key="4">
    <source>
        <dbReference type="ARBA" id="ARBA00023054"/>
    </source>
</evidence>
<dbReference type="GO" id="GO:0070177">
    <property type="term" value="P:contractile vacuole discharge"/>
    <property type="evidence" value="ECO:0007669"/>
    <property type="project" value="EnsemblProtists"/>
</dbReference>
<dbReference type="Proteomes" id="UP000007797">
    <property type="component" value="Unassembled WGS sequence"/>
</dbReference>
<dbReference type="RefSeq" id="XP_004354653.1">
    <property type="nucleotide sequence ID" value="XM_004354601.1"/>
</dbReference>
<evidence type="ECO:0000313" key="10">
    <source>
        <dbReference type="Proteomes" id="UP000007797"/>
    </source>
</evidence>
<feature type="domain" description="Exocyst complex subunit EXOC6/Sec15 C-terminal" evidence="7">
    <location>
        <begin position="531"/>
        <end position="915"/>
    </location>
</feature>
<dbReference type="AlphaFoldDB" id="F4Q787"/>
<feature type="compositionally biased region" description="Acidic residues" evidence="6">
    <location>
        <begin position="86"/>
        <end position="95"/>
    </location>
</feature>
<dbReference type="OrthoDB" id="10267033at2759"/>
<dbReference type="Pfam" id="PF04091">
    <property type="entry name" value="Sec15_C"/>
    <property type="match status" value="1"/>
</dbReference>
<keyword evidence="2 5" id="KW-0813">Transport</keyword>
<sequence length="956" mass="109523">MSSKSGTTTATPSKSSSVTSTSSTTTNNNEKSNKELKKEKKELEKIEKAQAKELKKEKRVKEKQAKKDLKAAKKHRRTGSNLSSAADEDDSDTDDGSLTSSTNNADDLSTSGTGVTISLESNRGIYSTLDQQEKTNIISEREIFSSESFLIALSDTDHLGPAIKSVFENNKEQEVIQTLETYIEQKNSDIEKICGDNHEGFINSVTAFLALKQDNTSLKHSVITLNDQLQDSGKRFVEKADQLFTCKREKDNIRKTKEIINNCQYAILLGMKIEEYIKEKRYYLAIKNMDQLHNVYLKRLKDFQFARNMDQSSKIGRFGMIQSAKKLEKEREINPLKIKTSFGESETTWDNILDIPVNDNPSIIGYLSTTTNRQEASSPSLIKKDDLGNDEISQVSPFDEAKIDFHPLYQCLFIFSNLGLLEEFQAYYTMNRLLQFNLVIQPKEIGQVWESFLQQIAGYFMIESKVMDSTHPYLSKTTINDCWNTALVKITSLLQELVTHCHDTQSLIAFKKFVLVFTNTLSFYSYHVQPLFYLLETMKEKYCQFAIKEGVDLFTRILENESNINLYIETKQDYDTLIKSNNLDKIYGSDQESSEQKEKSKEKELLLNTNTSNTTSPLFDPISNLNNDIEVLLPKSFEFSKLVPQFYTLIKKFISEFYEFADQLTENENFIIRSTDTLIKKINEVLHNHLTLSQAVPQVCQLVINLHHLLHACNFFKDYLNSLILGDNKGGIENLSQNVKVTLSSSNQIYTTKGIGEKLIIKLCEKNIDDLMSSSANINWAPNASDDRPREYVDDVCIFLDVTIPFVLPLSPTLREEFMTKSFKKISETLYNILFSESIKRINLIGVKWFNTDLKRIEEFAKIKASEKERNTTSSRNIVGYFYEIRQVVNLLLSDNPEEFADPKTKSRNYNLITNIPQIIALFQKYKEESSLFGQTSGNQRNTKISNAIKKFKEMQ</sequence>
<dbReference type="Pfam" id="PF20651">
    <property type="entry name" value="EXOC6_Sec15_N"/>
    <property type="match status" value="1"/>
</dbReference>
<dbReference type="PIRSF" id="PIRSF025007">
    <property type="entry name" value="Sec15"/>
    <property type="match status" value="1"/>
</dbReference>
<dbReference type="Gene3D" id="1.20.58.670">
    <property type="entry name" value="Dsl1p vesicle tethering complex, Tip20p subunit, domain D"/>
    <property type="match status" value="1"/>
</dbReference>
<dbReference type="GO" id="GO:0016020">
    <property type="term" value="C:membrane"/>
    <property type="evidence" value="ECO:0007669"/>
    <property type="project" value="TreeGrafter"/>
</dbReference>
<evidence type="ECO:0000313" key="9">
    <source>
        <dbReference type="EMBL" id="EGG16269.1"/>
    </source>
</evidence>
<keyword evidence="3 5" id="KW-0268">Exocytosis</keyword>
<keyword evidence="10" id="KW-1185">Reference proteome</keyword>
<feature type="region of interest" description="Disordered" evidence="6">
    <location>
        <begin position="1"/>
        <end position="114"/>
    </location>
</feature>
<evidence type="ECO:0000256" key="1">
    <source>
        <dbReference type="ARBA" id="ARBA00007944"/>
    </source>
</evidence>
<dbReference type="PANTHER" id="PTHR12702:SF0">
    <property type="entry name" value="EXOCYST COMPLEX COMPONENT 6"/>
    <property type="match status" value="1"/>
</dbReference>
<accession>F4Q787</accession>
<dbReference type="InterPro" id="IPR007225">
    <property type="entry name" value="EXOC6/Sec15"/>
</dbReference>
<dbReference type="EMBL" id="GL883024">
    <property type="protein sequence ID" value="EGG16269.1"/>
    <property type="molecule type" value="Genomic_DNA"/>
</dbReference>
<evidence type="ECO:0000256" key="2">
    <source>
        <dbReference type="ARBA" id="ARBA00022448"/>
    </source>
</evidence>
<comment type="function">
    <text evidence="5">Component of the exocyst complex involved in the docking of exocytic vesicles with fusion sites on the plasma membrane.</text>
</comment>
<evidence type="ECO:0000259" key="7">
    <source>
        <dbReference type="Pfam" id="PF04091"/>
    </source>
</evidence>
<dbReference type="GO" id="GO:0006893">
    <property type="term" value="P:Golgi to plasma membrane transport"/>
    <property type="evidence" value="ECO:0007669"/>
    <property type="project" value="TreeGrafter"/>
</dbReference>
<dbReference type="InterPro" id="IPR042045">
    <property type="entry name" value="EXOC6/Sec15_C_dom1"/>
</dbReference>
<dbReference type="InterPro" id="IPR048359">
    <property type="entry name" value="EXOC6_Sec15_N"/>
</dbReference>
<evidence type="ECO:0000259" key="8">
    <source>
        <dbReference type="Pfam" id="PF20651"/>
    </source>
</evidence>
<evidence type="ECO:0000256" key="6">
    <source>
        <dbReference type="SAM" id="MobiDB-lite"/>
    </source>
</evidence>
<dbReference type="OMA" id="FPFHSEQ"/>
<dbReference type="GO" id="GO:0031267">
    <property type="term" value="F:small GTPase binding"/>
    <property type="evidence" value="ECO:0007669"/>
    <property type="project" value="EnsemblProtists"/>
</dbReference>
<keyword evidence="4" id="KW-0175">Coiled coil</keyword>
<reference evidence="10" key="1">
    <citation type="journal article" date="2011" name="Genome Res.">
        <title>Phylogeny-wide analysis of social amoeba genomes highlights ancient origins for complex intercellular communication.</title>
        <authorList>
            <person name="Heidel A.J."/>
            <person name="Lawal H.M."/>
            <person name="Felder M."/>
            <person name="Schilde C."/>
            <person name="Helps N.R."/>
            <person name="Tunggal B."/>
            <person name="Rivero F."/>
            <person name="John U."/>
            <person name="Schleicher M."/>
            <person name="Eichinger L."/>
            <person name="Platzer M."/>
            <person name="Noegel A.A."/>
            <person name="Schaap P."/>
            <person name="Gloeckner G."/>
        </authorList>
    </citation>
    <scope>NUCLEOTIDE SEQUENCE [LARGE SCALE GENOMIC DNA]</scope>
    <source>
        <strain evidence="10">SH3</strain>
    </source>
</reference>
<dbReference type="FunFam" id="1.20.58.670:FF:000002">
    <property type="entry name" value="Exocyst complex component"/>
    <property type="match status" value="1"/>
</dbReference>
<dbReference type="KEGG" id="dfa:DFA_09299"/>
<evidence type="ECO:0000256" key="3">
    <source>
        <dbReference type="ARBA" id="ARBA00022483"/>
    </source>
</evidence>
<feature type="compositionally biased region" description="Polar residues" evidence="6">
    <location>
        <begin position="105"/>
        <end position="114"/>
    </location>
</feature>
<protein>
    <recommendedName>
        <fullName evidence="5">Exocyst complex component</fullName>
    </recommendedName>
</protein>
<dbReference type="Gene3D" id="1.10.357.30">
    <property type="entry name" value="Exocyst complex subunit Sec15 C-terminal domain, N-terminal subdomain"/>
    <property type="match status" value="1"/>
</dbReference>
<dbReference type="STRING" id="1054147.F4Q787"/>
<dbReference type="GO" id="GO:0006886">
    <property type="term" value="P:intracellular protein transport"/>
    <property type="evidence" value="ECO:0007669"/>
    <property type="project" value="InterPro"/>
</dbReference>
<comment type="similarity">
    <text evidence="1 5">Belongs to the SEC15 family.</text>
</comment>
<feature type="compositionally biased region" description="Basic and acidic residues" evidence="6">
    <location>
        <begin position="31"/>
        <end position="71"/>
    </location>
</feature>
<dbReference type="GO" id="GO:0090522">
    <property type="term" value="P:vesicle tethering involved in exocytosis"/>
    <property type="evidence" value="ECO:0007669"/>
    <property type="project" value="InterPro"/>
</dbReference>
<dbReference type="PANTHER" id="PTHR12702">
    <property type="entry name" value="SEC15"/>
    <property type="match status" value="1"/>
</dbReference>
<name>F4Q787_CACFS</name>
<dbReference type="InterPro" id="IPR046361">
    <property type="entry name" value="EXOC6/Sec15_C"/>
</dbReference>
<dbReference type="GO" id="GO:0000145">
    <property type="term" value="C:exocyst"/>
    <property type="evidence" value="ECO:0007669"/>
    <property type="project" value="EnsemblProtists"/>
</dbReference>
<organism evidence="9 10">
    <name type="scientific">Cavenderia fasciculata</name>
    <name type="common">Slime mold</name>
    <name type="synonym">Dictyostelium fasciculatum</name>
    <dbReference type="NCBI Taxonomy" id="261658"/>
    <lineage>
        <taxon>Eukaryota</taxon>
        <taxon>Amoebozoa</taxon>
        <taxon>Evosea</taxon>
        <taxon>Eumycetozoa</taxon>
        <taxon>Dictyostelia</taxon>
        <taxon>Acytosteliales</taxon>
        <taxon>Cavenderiaceae</taxon>
        <taxon>Cavenderia</taxon>
    </lineage>
</organism>